<dbReference type="GO" id="GO:0004497">
    <property type="term" value="F:monooxygenase activity"/>
    <property type="evidence" value="ECO:0007669"/>
    <property type="project" value="UniProtKB-KW"/>
</dbReference>
<keyword evidence="4" id="KW-0560">Oxidoreductase</keyword>
<name>S8F7N4_FOMSC</name>
<dbReference type="PANTHER" id="PTHR13789:SF309">
    <property type="entry name" value="PUTATIVE (AFU_ORTHOLOGUE AFUA_6G14510)-RELATED"/>
    <property type="match status" value="1"/>
</dbReference>
<sequence length="408" mass="44441">MATKTKVIVAGAGIAGPVLALFLKTKGYEPVIYEKINEVNDVGLSILIQPNGLRVLNLIPGLLDKINGIVEERFTHSSAVPGDEGLLASFDISMLSAQVGFGLFGVMRSEFHRTLIAAAEEAGVRIFWGHQLVALEQHDNHVNVTFANGAKDTASFVVGCDGLHSDTRVALFGREEASYTGLTQTGGVCDVIPDELKDAPRISNWYGDGSYMLSLTMPGGRMSWAVCVPEPEAKESWRAIDVERQKTFQAGPHSQWPFGAGELVRTATRIVKYGLYDRPELKTWHKGRVVLVGDAAHPTSPHLGQGANQAFEDIYHIVRLLVQHNPSAVPPPTAVLDKAFGEYSALRVPRTSQLVQRAREMGKGYVVQGPEACRARNEALRALWNDKEAMAAQVADMYLQPFVGQSAI</sequence>
<dbReference type="AlphaFoldDB" id="S8F7N4"/>
<gene>
    <name evidence="7" type="ORF">FOMPIDRAFT_131985</name>
</gene>
<evidence type="ECO:0000256" key="5">
    <source>
        <dbReference type="ARBA" id="ARBA00023033"/>
    </source>
</evidence>
<feature type="domain" description="FAD-binding" evidence="6">
    <location>
        <begin position="4"/>
        <end position="324"/>
    </location>
</feature>
<keyword evidence="2" id="KW-0285">Flavoprotein</keyword>
<dbReference type="OrthoDB" id="47494at2759"/>
<dbReference type="Gene3D" id="3.50.50.60">
    <property type="entry name" value="FAD/NAD(P)-binding domain"/>
    <property type="match status" value="1"/>
</dbReference>
<dbReference type="Pfam" id="PF01494">
    <property type="entry name" value="FAD_binding_3"/>
    <property type="match status" value="1"/>
</dbReference>
<accession>S8F7N4</accession>
<protein>
    <submittedName>
        <fullName evidence="7">FAD/NAD-binding domain-containing protein</fullName>
    </submittedName>
</protein>
<keyword evidence="5" id="KW-0503">Monooxygenase</keyword>
<dbReference type="GO" id="GO:0071949">
    <property type="term" value="F:FAD binding"/>
    <property type="evidence" value="ECO:0007669"/>
    <property type="project" value="InterPro"/>
</dbReference>
<evidence type="ECO:0000259" key="6">
    <source>
        <dbReference type="Pfam" id="PF01494"/>
    </source>
</evidence>
<dbReference type="InterPro" id="IPR036188">
    <property type="entry name" value="FAD/NAD-bd_sf"/>
</dbReference>
<dbReference type="Proteomes" id="UP000015241">
    <property type="component" value="Unassembled WGS sequence"/>
</dbReference>
<evidence type="ECO:0000256" key="1">
    <source>
        <dbReference type="ARBA" id="ARBA00007992"/>
    </source>
</evidence>
<dbReference type="PRINTS" id="PR00420">
    <property type="entry name" value="RNGMNOXGNASE"/>
</dbReference>
<dbReference type="eggNOG" id="KOG2614">
    <property type="taxonomic scope" value="Eukaryota"/>
</dbReference>
<evidence type="ECO:0000256" key="4">
    <source>
        <dbReference type="ARBA" id="ARBA00023002"/>
    </source>
</evidence>
<organism evidence="7 8">
    <name type="scientific">Fomitopsis schrenkii</name>
    <name type="common">Brown rot fungus</name>
    <dbReference type="NCBI Taxonomy" id="2126942"/>
    <lineage>
        <taxon>Eukaryota</taxon>
        <taxon>Fungi</taxon>
        <taxon>Dikarya</taxon>
        <taxon>Basidiomycota</taxon>
        <taxon>Agaricomycotina</taxon>
        <taxon>Agaricomycetes</taxon>
        <taxon>Polyporales</taxon>
        <taxon>Fomitopsis</taxon>
    </lineage>
</organism>
<evidence type="ECO:0000256" key="3">
    <source>
        <dbReference type="ARBA" id="ARBA00022827"/>
    </source>
</evidence>
<dbReference type="EMBL" id="KE504174">
    <property type="protein sequence ID" value="EPS97645.1"/>
    <property type="molecule type" value="Genomic_DNA"/>
</dbReference>
<evidence type="ECO:0000313" key="8">
    <source>
        <dbReference type="Proteomes" id="UP000015241"/>
    </source>
</evidence>
<dbReference type="InParanoid" id="S8F7N4"/>
<dbReference type="SUPFAM" id="SSF51905">
    <property type="entry name" value="FAD/NAD(P)-binding domain"/>
    <property type="match status" value="1"/>
</dbReference>
<keyword evidence="3" id="KW-0274">FAD</keyword>
<keyword evidence="8" id="KW-1185">Reference proteome</keyword>
<dbReference type="InterPro" id="IPR002938">
    <property type="entry name" value="FAD-bd"/>
</dbReference>
<dbReference type="InterPro" id="IPR050493">
    <property type="entry name" value="FAD-dep_Monooxygenase_BioMet"/>
</dbReference>
<dbReference type="STRING" id="743788.S8F7N4"/>
<reference evidence="7 8" key="1">
    <citation type="journal article" date="2012" name="Science">
        <title>The Paleozoic origin of enzymatic lignin decomposition reconstructed from 31 fungal genomes.</title>
        <authorList>
            <person name="Floudas D."/>
            <person name="Binder M."/>
            <person name="Riley R."/>
            <person name="Barry K."/>
            <person name="Blanchette R.A."/>
            <person name="Henrissat B."/>
            <person name="Martinez A.T."/>
            <person name="Otillar R."/>
            <person name="Spatafora J.W."/>
            <person name="Yadav J.S."/>
            <person name="Aerts A."/>
            <person name="Benoit I."/>
            <person name="Boyd A."/>
            <person name="Carlson A."/>
            <person name="Copeland A."/>
            <person name="Coutinho P.M."/>
            <person name="de Vries R.P."/>
            <person name="Ferreira P."/>
            <person name="Findley K."/>
            <person name="Foster B."/>
            <person name="Gaskell J."/>
            <person name="Glotzer D."/>
            <person name="Gorecki P."/>
            <person name="Heitman J."/>
            <person name="Hesse C."/>
            <person name="Hori C."/>
            <person name="Igarashi K."/>
            <person name="Jurgens J.A."/>
            <person name="Kallen N."/>
            <person name="Kersten P."/>
            <person name="Kohler A."/>
            <person name="Kuees U."/>
            <person name="Kumar T.K.A."/>
            <person name="Kuo A."/>
            <person name="LaButti K."/>
            <person name="Larrondo L.F."/>
            <person name="Lindquist E."/>
            <person name="Ling A."/>
            <person name="Lombard V."/>
            <person name="Lucas S."/>
            <person name="Lundell T."/>
            <person name="Martin R."/>
            <person name="McLaughlin D.J."/>
            <person name="Morgenstern I."/>
            <person name="Morin E."/>
            <person name="Murat C."/>
            <person name="Nagy L.G."/>
            <person name="Nolan M."/>
            <person name="Ohm R.A."/>
            <person name="Patyshakuliyeva A."/>
            <person name="Rokas A."/>
            <person name="Ruiz-Duenas F.J."/>
            <person name="Sabat G."/>
            <person name="Salamov A."/>
            <person name="Samejima M."/>
            <person name="Schmutz J."/>
            <person name="Slot J.C."/>
            <person name="St John F."/>
            <person name="Stenlid J."/>
            <person name="Sun H."/>
            <person name="Sun S."/>
            <person name="Syed K."/>
            <person name="Tsang A."/>
            <person name="Wiebenga A."/>
            <person name="Young D."/>
            <person name="Pisabarro A."/>
            <person name="Eastwood D.C."/>
            <person name="Martin F."/>
            <person name="Cullen D."/>
            <person name="Grigoriev I.V."/>
            <person name="Hibbett D.S."/>
        </authorList>
    </citation>
    <scope>NUCLEOTIDE SEQUENCE</scope>
    <source>
        <strain evidence="8">FP-58527</strain>
    </source>
</reference>
<evidence type="ECO:0000313" key="7">
    <source>
        <dbReference type="EMBL" id="EPS97645.1"/>
    </source>
</evidence>
<comment type="similarity">
    <text evidence="1">Belongs to the paxM FAD-dependent monooxygenase family.</text>
</comment>
<proteinExistence type="inferred from homology"/>
<evidence type="ECO:0000256" key="2">
    <source>
        <dbReference type="ARBA" id="ARBA00022630"/>
    </source>
</evidence>
<dbReference type="PANTHER" id="PTHR13789">
    <property type="entry name" value="MONOOXYGENASE"/>
    <property type="match status" value="1"/>
</dbReference>
<dbReference type="HOGENOM" id="CLU_009665_19_5_1"/>